<dbReference type="EMBL" id="CAJOBA010083754">
    <property type="protein sequence ID" value="CAF4453757.1"/>
    <property type="molecule type" value="Genomic_DNA"/>
</dbReference>
<protein>
    <submittedName>
        <fullName evidence="2">Uncharacterized protein</fullName>
    </submittedName>
</protein>
<organism evidence="2 3">
    <name type="scientific">Didymodactylos carnosus</name>
    <dbReference type="NCBI Taxonomy" id="1234261"/>
    <lineage>
        <taxon>Eukaryota</taxon>
        <taxon>Metazoa</taxon>
        <taxon>Spiralia</taxon>
        <taxon>Gnathifera</taxon>
        <taxon>Rotifera</taxon>
        <taxon>Eurotatoria</taxon>
        <taxon>Bdelloidea</taxon>
        <taxon>Philodinida</taxon>
        <taxon>Philodinidae</taxon>
        <taxon>Didymodactylos</taxon>
    </lineage>
</organism>
<dbReference type="Proteomes" id="UP000682733">
    <property type="component" value="Unassembled WGS sequence"/>
</dbReference>
<evidence type="ECO:0000313" key="3">
    <source>
        <dbReference type="Proteomes" id="UP000682733"/>
    </source>
</evidence>
<evidence type="ECO:0000313" key="2">
    <source>
        <dbReference type="EMBL" id="CAF4453757.1"/>
    </source>
</evidence>
<accession>A0A8S2WNT8</accession>
<proteinExistence type="predicted"/>
<feature type="compositionally biased region" description="Basic and acidic residues" evidence="1">
    <location>
        <begin position="81"/>
        <end position="90"/>
    </location>
</feature>
<evidence type="ECO:0000256" key="1">
    <source>
        <dbReference type="SAM" id="MobiDB-lite"/>
    </source>
</evidence>
<sequence length="276" mass="31671">MNDNNQLFQISKRTKNHELIFVTLKDNLDKAINELNQKLTELSTQPQSHSNLNKLTPQQMPSPSGNSSLSKPATITIPSISKRDSYHDDQSLLTPPTDHQGILYRTKQVNGNYERIGARDPKVNFANDSSENIQEQHQQPSKASSNRHHRPTSSLLYSMPLSVNNKNNSLSSSIQNLQNSIETTDSVDHLRHYQMDLLSMKFFDLAHRSYANLKIDQDRIQRKIILHGPFDEVQTCKGYFETILKNLLQREYKISREMAIFLSNPDTGTLFLSFSW</sequence>
<name>A0A8S2WNT8_9BILA</name>
<gene>
    <name evidence="2" type="ORF">TMI583_LOCUS45941</name>
</gene>
<feature type="compositionally biased region" description="Polar residues" evidence="1">
    <location>
        <begin position="41"/>
        <end position="79"/>
    </location>
</feature>
<feature type="region of interest" description="Disordered" evidence="1">
    <location>
        <begin position="122"/>
        <end position="153"/>
    </location>
</feature>
<feature type="compositionally biased region" description="Polar residues" evidence="1">
    <location>
        <begin position="126"/>
        <end position="144"/>
    </location>
</feature>
<dbReference type="AlphaFoldDB" id="A0A8S2WNT8"/>
<feature type="region of interest" description="Disordered" evidence="1">
    <location>
        <begin position="41"/>
        <end position="103"/>
    </location>
</feature>
<comment type="caution">
    <text evidence="2">The sequence shown here is derived from an EMBL/GenBank/DDBJ whole genome shotgun (WGS) entry which is preliminary data.</text>
</comment>
<reference evidence="2" key="1">
    <citation type="submission" date="2021-02" db="EMBL/GenBank/DDBJ databases">
        <authorList>
            <person name="Nowell W R."/>
        </authorList>
    </citation>
    <scope>NUCLEOTIDE SEQUENCE</scope>
</reference>